<evidence type="ECO:0000256" key="1">
    <source>
        <dbReference type="ARBA" id="ARBA00012528"/>
    </source>
</evidence>
<comment type="caution">
    <text evidence="6">The sequence shown here is derived from an EMBL/GenBank/DDBJ whole genome shotgun (WGS) entry which is preliminary data.</text>
</comment>
<keyword evidence="8" id="KW-1185">Reference proteome</keyword>
<dbReference type="GO" id="GO:0052621">
    <property type="term" value="F:diguanylate cyclase activity"/>
    <property type="evidence" value="ECO:0007669"/>
    <property type="project" value="UniProtKB-EC"/>
</dbReference>
<evidence type="ECO:0000313" key="6">
    <source>
        <dbReference type="EMBL" id="PAV26010.1"/>
    </source>
</evidence>
<dbReference type="InterPro" id="IPR000160">
    <property type="entry name" value="GGDEF_dom"/>
</dbReference>
<dbReference type="Gene3D" id="3.30.70.270">
    <property type="match status" value="1"/>
</dbReference>
<keyword evidence="4" id="KW-0472">Membrane</keyword>
<evidence type="ECO:0000259" key="5">
    <source>
        <dbReference type="PROSITE" id="PS50887"/>
    </source>
</evidence>
<organism evidence="6 8">
    <name type="scientific">Tamilnaduibacter salinus</name>
    <dbReference type="NCBI Taxonomy" id="1484056"/>
    <lineage>
        <taxon>Bacteria</taxon>
        <taxon>Pseudomonadati</taxon>
        <taxon>Pseudomonadota</taxon>
        <taxon>Gammaproteobacteria</taxon>
        <taxon>Pseudomonadales</taxon>
        <taxon>Marinobacteraceae</taxon>
        <taxon>Tamilnaduibacter</taxon>
    </lineage>
</organism>
<reference evidence="6 8" key="1">
    <citation type="submission" date="2017-07" db="EMBL/GenBank/DDBJ databases">
        <title>Tamlnaduibacter salinus (Mi-7) genome sequencing.</title>
        <authorList>
            <person name="Verma A."/>
            <person name="Krishnamurthi S."/>
        </authorList>
    </citation>
    <scope>NUCLEOTIDE SEQUENCE [LARGE SCALE GENOMIC DNA]</scope>
    <source>
        <strain evidence="6 8">Mi-7</strain>
    </source>
</reference>
<feature type="transmembrane region" description="Helical" evidence="4">
    <location>
        <begin position="35"/>
        <end position="52"/>
    </location>
</feature>
<reference evidence="7 9" key="2">
    <citation type="submission" date="2018-04" db="EMBL/GenBank/DDBJ databases">
        <title>Genomic Encyclopedia of Type Strains, Phase IV (KMG-IV): sequencing the most valuable type-strain genomes for metagenomic binning, comparative biology and taxonomic classification.</title>
        <authorList>
            <person name="Goeker M."/>
        </authorList>
    </citation>
    <scope>NUCLEOTIDE SEQUENCE [LARGE SCALE GENOMIC DNA]</scope>
    <source>
        <strain evidence="7 9">DSM 28688</strain>
    </source>
</reference>
<dbReference type="OrthoDB" id="6358728at2"/>
<dbReference type="RefSeq" id="WP_095610902.1">
    <property type="nucleotide sequence ID" value="NZ_NMPM01000041.1"/>
</dbReference>
<dbReference type="SUPFAM" id="SSF55073">
    <property type="entry name" value="Nucleotide cyclase"/>
    <property type="match status" value="1"/>
</dbReference>
<dbReference type="GO" id="GO:0043709">
    <property type="term" value="P:cell adhesion involved in single-species biofilm formation"/>
    <property type="evidence" value="ECO:0007669"/>
    <property type="project" value="TreeGrafter"/>
</dbReference>
<sequence length="335" mass="36593">MPNRADRPLPEPVLWIPVAALLAAAAINAWQGQALAALTAFLFVIMGILMLTGLSRPEQEVRQWPLRLISVLALLAILPAILTHQSGTAQWSYLLPLVISLLWPLRWACVLIAALLPASLMASFDLSLGASRHQMLVGILLTILLSLVFLFMSDYKRRQLAPLRRTDELTQAASQEYLSSDLHKEIQRSDREGLELAVLLIGLDRPVTQSRPAPSLRAALPRVGRFLHSRLRAFDSYYRVDDMAFLAILPGMNTAGATRQGESLRRGLGELLESHGVNTTVSAGVAGLNIGDDAESLQASAYQALRRAQQQGGNRTQSFSAWSGAVDDQTETGDD</sequence>
<comment type="catalytic activity">
    <reaction evidence="2">
        <text>2 GTP = 3',3'-c-di-GMP + 2 diphosphate</text>
        <dbReference type="Rhea" id="RHEA:24898"/>
        <dbReference type="ChEBI" id="CHEBI:33019"/>
        <dbReference type="ChEBI" id="CHEBI:37565"/>
        <dbReference type="ChEBI" id="CHEBI:58805"/>
        <dbReference type="EC" id="2.7.7.65"/>
    </reaction>
</comment>
<feature type="region of interest" description="Disordered" evidence="3">
    <location>
        <begin position="308"/>
        <end position="335"/>
    </location>
</feature>
<evidence type="ECO:0000256" key="2">
    <source>
        <dbReference type="ARBA" id="ARBA00034247"/>
    </source>
</evidence>
<dbReference type="PROSITE" id="PS50887">
    <property type="entry name" value="GGDEF"/>
    <property type="match status" value="1"/>
</dbReference>
<gene>
    <name evidence="7" type="ORF">C8D92_10160</name>
    <name evidence="6" type="ORF">CF392_07835</name>
</gene>
<dbReference type="PANTHER" id="PTHR45138">
    <property type="entry name" value="REGULATORY COMPONENTS OF SENSORY TRANSDUCTION SYSTEM"/>
    <property type="match status" value="1"/>
</dbReference>
<evidence type="ECO:0000313" key="7">
    <source>
        <dbReference type="EMBL" id="PVY78857.1"/>
    </source>
</evidence>
<keyword evidence="4" id="KW-0812">Transmembrane</keyword>
<feature type="transmembrane region" description="Helical" evidence="4">
    <location>
        <begin position="64"/>
        <end position="82"/>
    </location>
</feature>
<dbReference type="GO" id="GO:1902201">
    <property type="term" value="P:negative regulation of bacterial-type flagellum-dependent cell motility"/>
    <property type="evidence" value="ECO:0007669"/>
    <property type="project" value="TreeGrafter"/>
</dbReference>
<dbReference type="Proteomes" id="UP000245887">
    <property type="component" value="Unassembled WGS sequence"/>
</dbReference>
<dbReference type="PANTHER" id="PTHR45138:SF9">
    <property type="entry name" value="DIGUANYLATE CYCLASE DGCM-RELATED"/>
    <property type="match status" value="1"/>
</dbReference>
<protein>
    <recommendedName>
        <fullName evidence="1">diguanylate cyclase</fullName>
        <ecNumber evidence="1">2.7.7.65</ecNumber>
    </recommendedName>
</protein>
<evidence type="ECO:0000256" key="3">
    <source>
        <dbReference type="SAM" id="MobiDB-lite"/>
    </source>
</evidence>
<feature type="transmembrane region" description="Helical" evidence="4">
    <location>
        <begin position="94"/>
        <end position="116"/>
    </location>
</feature>
<dbReference type="Proteomes" id="UP000218332">
    <property type="component" value="Unassembled WGS sequence"/>
</dbReference>
<feature type="transmembrane region" description="Helical" evidence="4">
    <location>
        <begin position="12"/>
        <end position="30"/>
    </location>
</feature>
<evidence type="ECO:0000256" key="4">
    <source>
        <dbReference type="SAM" id="Phobius"/>
    </source>
</evidence>
<feature type="transmembrane region" description="Helical" evidence="4">
    <location>
        <begin position="136"/>
        <end position="155"/>
    </location>
</feature>
<evidence type="ECO:0000313" key="9">
    <source>
        <dbReference type="Proteomes" id="UP000245887"/>
    </source>
</evidence>
<dbReference type="EMBL" id="QEKQ01000001">
    <property type="protein sequence ID" value="PVY78857.1"/>
    <property type="molecule type" value="Genomic_DNA"/>
</dbReference>
<keyword evidence="4" id="KW-1133">Transmembrane helix</keyword>
<proteinExistence type="predicted"/>
<feature type="compositionally biased region" description="Polar residues" evidence="3">
    <location>
        <begin position="308"/>
        <end position="321"/>
    </location>
</feature>
<dbReference type="InterPro" id="IPR029787">
    <property type="entry name" value="Nucleotide_cyclase"/>
</dbReference>
<dbReference type="EMBL" id="NMPM01000041">
    <property type="protein sequence ID" value="PAV26010.1"/>
    <property type="molecule type" value="Genomic_DNA"/>
</dbReference>
<dbReference type="InterPro" id="IPR050469">
    <property type="entry name" value="Diguanylate_Cyclase"/>
</dbReference>
<dbReference type="AlphaFoldDB" id="A0A2A2I4G6"/>
<name>A0A2A2I4G6_9GAMM</name>
<dbReference type="InterPro" id="IPR043128">
    <property type="entry name" value="Rev_trsase/Diguanyl_cyclase"/>
</dbReference>
<feature type="domain" description="GGDEF" evidence="5">
    <location>
        <begin position="194"/>
        <end position="321"/>
    </location>
</feature>
<evidence type="ECO:0000313" key="8">
    <source>
        <dbReference type="Proteomes" id="UP000218332"/>
    </source>
</evidence>
<dbReference type="EC" id="2.7.7.65" evidence="1"/>
<dbReference type="Pfam" id="PF00990">
    <property type="entry name" value="GGDEF"/>
    <property type="match status" value="1"/>
</dbReference>
<accession>A0A2A2I4G6</accession>
<dbReference type="GO" id="GO:0005886">
    <property type="term" value="C:plasma membrane"/>
    <property type="evidence" value="ECO:0007669"/>
    <property type="project" value="TreeGrafter"/>
</dbReference>
<dbReference type="SMART" id="SM00267">
    <property type="entry name" value="GGDEF"/>
    <property type="match status" value="1"/>
</dbReference>